<dbReference type="Pfam" id="PF00682">
    <property type="entry name" value="HMGL-like"/>
    <property type="match status" value="1"/>
</dbReference>
<dbReference type="GO" id="GO:0009098">
    <property type="term" value="P:L-leucine biosynthetic process"/>
    <property type="evidence" value="ECO:0007669"/>
    <property type="project" value="TreeGrafter"/>
</dbReference>
<dbReference type="GO" id="GO:0005829">
    <property type="term" value="C:cytosol"/>
    <property type="evidence" value="ECO:0007669"/>
    <property type="project" value="TreeGrafter"/>
</dbReference>
<evidence type="ECO:0000313" key="3">
    <source>
        <dbReference type="Proteomes" id="UP000740926"/>
    </source>
</evidence>
<keyword evidence="3" id="KW-1185">Reference proteome</keyword>
<reference evidence="2 3" key="1">
    <citation type="journal article" date="2020" name="Microb. Genom.">
        <title>Genetic diversity of clinical and environmental Mucorales isolates obtained from an investigation of mucormycosis cases among solid organ transplant recipients.</title>
        <authorList>
            <person name="Nguyen M.H."/>
            <person name="Kaul D."/>
            <person name="Muto C."/>
            <person name="Cheng S.J."/>
            <person name="Richter R.A."/>
            <person name="Bruno V.M."/>
            <person name="Liu G."/>
            <person name="Beyhan S."/>
            <person name="Sundermann A.J."/>
            <person name="Mounaud S."/>
            <person name="Pasculle A.W."/>
            <person name="Nierman W.C."/>
            <person name="Driscoll E."/>
            <person name="Cumbie R."/>
            <person name="Clancy C.J."/>
            <person name="Dupont C.L."/>
        </authorList>
    </citation>
    <scope>NUCLEOTIDE SEQUENCE [LARGE SCALE GENOMIC DNA]</scope>
    <source>
        <strain evidence="2 3">GL24</strain>
    </source>
</reference>
<comment type="caution">
    <text evidence="2">The sequence shown here is derived from an EMBL/GenBank/DDBJ whole genome shotgun (WGS) entry which is preliminary data.</text>
</comment>
<dbReference type="InterPro" id="IPR050073">
    <property type="entry name" value="2-IPM_HCS-like"/>
</dbReference>
<accession>A0A9P7BZC5</accession>
<dbReference type="GO" id="GO:0003852">
    <property type="term" value="F:2-isopropylmalate synthase activity"/>
    <property type="evidence" value="ECO:0007669"/>
    <property type="project" value="TreeGrafter"/>
</dbReference>
<sequence>MTREQVLESVRKHVSLARSYIDDVEFSAEDATRTELDYLIEVSRVAIAAGATTINLPDTQTFPMPPT</sequence>
<proteinExistence type="predicted"/>
<dbReference type="PANTHER" id="PTHR10277">
    <property type="entry name" value="HOMOCITRATE SYNTHASE-RELATED"/>
    <property type="match status" value="1"/>
</dbReference>
<dbReference type="SUPFAM" id="SSF51569">
    <property type="entry name" value="Aldolase"/>
    <property type="match status" value="1"/>
</dbReference>
<protein>
    <recommendedName>
        <fullName evidence="1">Pyruvate carboxyltransferase domain-containing protein</fullName>
    </recommendedName>
</protein>
<dbReference type="InterPro" id="IPR013785">
    <property type="entry name" value="Aldolase_TIM"/>
</dbReference>
<dbReference type="EMBL" id="JAANIU010013941">
    <property type="protein sequence ID" value="KAG1529815.1"/>
    <property type="molecule type" value="Genomic_DNA"/>
</dbReference>
<dbReference type="Gene3D" id="3.20.20.70">
    <property type="entry name" value="Aldolase class I"/>
    <property type="match status" value="1"/>
</dbReference>
<dbReference type="PANTHER" id="PTHR10277:SF9">
    <property type="entry name" value="2-ISOPROPYLMALATE SYNTHASE 1, CHLOROPLASTIC-RELATED"/>
    <property type="match status" value="1"/>
</dbReference>
<dbReference type="AlphaFoldDB" id="A0A9P7BZC5"/>
<evidence type="ECO:0000259" key="1">
    <source>
        <dbReference type="Pfam" id="PF00682"/>
    </source>
</evidence>
<gene>
    <name evidence="2" type="ORF">G6F50_017741</name>
</gene>
<feature type="domain" description="Pyruvate carboxyltransferase" evidence="1">
    <location>
        <begin position="1"/>
        <end position="62"/>
    </location>
</feature>
<evidence type="ECO:0000313" key="2">
    <source>
        <dbReference type="EMBL" id="KAG1529815.1"/>
    </source>
</evidence>
<organism evidence="2 3">
    <name type="scientific">Rhizopus delemar</name>
    <dbReference type="NCBI Taxonomy" id="936053"/>
    <lineage>
        <taxon>Eukaryota</taxon>
        <taxon>Fungi</taxon>
        <taxon>Fungi incertae sedis</taxon>
        <taxon>Mucoromycota</taxon>
        <taxon>Mucoromycotina</taxon>
        <taxon>Mucoromycetes</taxon>
        <taxon>Mucorales</taxon>
        <taxon>Mucorineae</taxon>
        <taxon>Rhizopodaceae</taxon>
        <taxon>Rhizopus</taxon>
    </lineage>
</organism>
<dbReference type="InterPro" id="IPR000891">
    <property type="entry name" value="PYR_CT"/>
</dbReference>
<name>A0A9P7BZC5_9FUNG</name>
<dbReference type="Proteomes" id="UP000740926">
    <property type="component" value="Unassembled WGS sequence"/>
</dbReference>